<evidence type="ECO:0000256" key="7">
    <source>
        <dbReference type="ARBA" id="ARBA00038966"/>
    </source>
</evidence>
<evidence type="ECO:0000256" key="2">
    <source>
        <dbReference type="ARBA" id="ARBA00022737"/>
    </source>
</evidence>
<dbReference type="Pfam" id="PF01812">
    <property type="entry name" value="5-FTHF_cyc-lig"/>
    <property type="match status" value="1"/>
</dbReference>
<evidence type="ECO:0000256" key="5">
    <source>
        <dbReference type="ARBA" id="ARBA00023216"/>
    </source>
</evidence>
<dbReference type="NCBIfam" id="TIGR02727">
    <property type="entry name" value="MTHFS_bact"/>
    <property type="match status" value="1"/>
</dbReference>
<evidence type="ECO:0000256" key="4">
    <source>
        <dbReference type="ARBA" id="ARBA00022840"/>
    </source>
</evidence>
<evidence type="ECO:0000313" key="9">
    <source>
        <dbReference type="Proteomes" id="UP000319731"/>
    </source>
</evidence>
<accession>A0A507CCX7</accession>
<keyword evidence="5" id="KW-0041">Annexin</keyword>
<reference evidence="8 9" key="1">
    <citation type="journal article" date="2019" name="Sci. Rep.">
        <title>Comparative genomics of chytrid fungi reveal insights into the obligate biotrophic and pathogenic lifestyle of Synchytrium endobioticum.</title>
        <authorList>
            <person name="van de Vossenberg B.T.L.H."/>
            <person name="Warris S."/>
            <person name="Nguyen H.D.T."/>
            <person name="van Gent-Pelzer M.P.E."/>
            <person name="Joly D.L."/>
            <person name="van de Geest H.C."/>
            <person name="Bonants P.J.M."/>
            <person name="Smith D.S."/>
            <person name="Levesque C.A."/>
            <person name="van der Lee T.A.J."/>
        </authorList>
    </citation>
    <scope>NUCLEOTIDE SEQUENCE [LARGE SCALE GENOMIC DNA]</scope>
    <source>
        <strain evidence="8 9">JEL517</strain>
    </source>
</reference>
<sequence length="520" mass="58843">MEVSRRQHPFNQKVTIAFGVGLPQIATSPAPAAMNTTTTITADVQTIDFIHQAILLKPEPDYESLIAIFCVGPHTKEILHLAACYDARHTYDLKTLMGQFVGRHQPKLAAFLVGLISSPDVIDAVGVWNAIRGPGKRLHYLLDILMVKNQQEVNQISASFSDIYGKNMEKLVREEFFGVARDMIDVLISPLQAHDLHPSEMDTEVLYKACRNQHRVDVLEMVHILRRRSAHQLRTVFQIYETKYRQQWVDAVSHAFSGDQRKILLSLGHVAKDPWDFVAVAFEDCLDGYTVNEDRLMRLLVRHRDNMAQVKGAYAARYRRSLYARVEERTSAANSLLGTGLRRTLYELALLAVVANIITQKLLNLPQYITAHNVSVYVSMPTEASTAGIIQDLFQKGKNCYVPQWTSDEMEMVRVNSWEDYQNLPLNKWNIPEPPHDSHRDKVAATDLDLIVMPGLAFDRKGYRMGHGKGYYDRYLGKSVSADSSKKPLSVALALSAQYVDAVPHDEFDLKPDVILNPFV</sequence>
<dbReference type="GO" id="GO:0005509">
    <property type="term" value="F:calcium ion binding"/>
    <property type="evidence" value="ECO:0007669"/>
    <property type="project" value="InterPro"/>
</dbReference>
<dbReference type="InterPro" id="IPR018502">
    <property type="entry name" value="Annexin_repeat"/>
</dbReference>
<evidence type="ECO:0000256" key="1">
    <source>
        <dbReference type="ARBA" id="ARBA00010638"/>
    </source>
</evidence>
<dbReference type="InterPro" id="IPR037104">
    <property type="entry name" value="Annexin_sf"/>
</dbReference>
<dbReference type="Gene3D" id="3.40.50.10420">
    <property type="entry name" value="NagB/RpiA/CoA transferase-like"/>
    <property type="match status" value="1"/>
</dbReference>
<dbReference type="GeneID" id="42002050"/>
<protein>
    <recommendedName>
        <fullName evidence="7">5-formyltetrahydrofolate cyclo-ligase</fullName>
        <ecNumber evidence="7">6.3.3.2</ecNumber>
    </recommendedName>
</protein>
<dbReference type="InterPro" id="IPR037171">
    <property type="entry name" value="NagB/RpiA_transferase-like"/>
</dbReference>
<comment type="caution">
    <text evidence="8">The sequence shown here is derived from an EMBL/GenBank/DDBJ whole genome shotgun (WGS) entry which is preliminary data.</text>
</comment>
<evidence type="ECO:0000313" key="8">
    <source>
        <dbReference type="EMBL" id="TPX37029.1"/>
    </source>
</evidence>
<organism evidence="8 9">
    <name type="scientific">Synchytrium microbalum</name>
    <dbReference type="NCBI Taxonomy" id="1806994"/>
    <lineage>
        <taxon>Eukaryota</taxon>
        <taxon>Fungi</taxon>
        <taxon>Fungi incertae sedis</taxon>
        <taxon>Chytridiomycota</taxon>
        <taxon>Chytridiomycota incertae sedis</taxon>
        <taxon>Chytridiomycetes</taxon>
        <taxon>Synchytriales</taxon>
        <taxon>Synchytriaceae</taxon>
        <taxon>Synchytrium</taxon>
    </lineage>
</organism>
<comment type="catalytic activity">
    <reaction evidence="6">
        <text>(6S)-5-formyl-5,6,7,8-tetrahydrofolate + ATP = (6R)-5,10-methenyltetrahydrofolate + ADP + phosphate</text>
        <dbReference type="Rhea" id="RHEA:10488"/>
        <dbReference type="ChEBI" id="CHEBI:30616"/>
        <dbReference type="ChEBI" id="CHEBI:43474"/>
        <dbReference type="ChEBI" id="CHEBI:57455"/>
        <dbReference type="ChEBI" id="CHEBI:57457"/>
        <dbReference type="ChEBI" id="CHEBI:456216"/>
        <dbReference type="EC" id="6.3.3.2"/>
    </reaction>
</comment>
<dbReference type="OrthoDB" id="2015992at2759"/>
<dbReference type="SUPFAM" id="SSF100950">
    <property type="entry name" value="NagB/RpiA/CoA transferase-like"/>
    <property type="match status" value="1"/>
</dbReference>
<dbReference type="EMBL" id="QEAO01000003">
    <property type="protein sequence ID" value="TPX37029.1"/>
    <property type="molecule type" value="Genomic_DNA"/>
</dbReference>
<dbReference type="GO" id="GO:0035999">
    <property type="term" value="P:tetrahydrofolate interconversion"/>
    <property type="evidence" value="ECO:0007669"/>
    <property type="project" value="TreeGrafter"/>
</dbReference>
<dbReference type="PANTHER" id="PTHR23407:SF1">
    <property type="entry name" value="5-FORMYLTETRAHYDROFOLATE CYCLO-LIGASE"/>
    <property type="match status" value="1"/>
</dbReference>
<keyword evidence="4" id="KW-0067">ATP-binding</keyword>
<dbReference type="GO" id="GO:0005544">
    <property type="term" value="F:calcium-dependent phospholipid binding"/>
    <property type="evidence" value="ECO:0007669"/>
    <property type="project" value="InterPro"/>
</dbReference>
<dbReference type="GO" id="GO:0005524">
    <property type="term" value="F:ATP binding"/>
    <property type="evidence" value="ECO:0007669"/>
    <property type="project" value="UniProtKB-KW"/>
</dbReference>
<dbReference type="Proteomes" id="UP000319731">
    <property type="component" value="Unassembled WGS sequence"/>
</dbReference>
<keyword evidence="3" id="KW-0547">Nucleotide-binding</keyword>
<evidence type="ECO:0000256" key="6">
    <source>
        <dbReference type="ARBA" id="ARBA00036539"/>
    </source>
</evidence>
<dbReference type="InterPro" id="IPR002698">
    <property type="entry name" value="FTHF_cligase"/>
</dbReference>
<dbReference type="STRING" id="1806994.A0A507CCX7"/>
<proteinExistence type="inferred from homology"/>
<dbReference type="PROSITE" id="PS51897">
    <property type="entry name" value="ANNEXIN_2"/>
    <property type="match status" value="1"/>
</dbReference>
<dbReference type="EC" id="6.3.3.2" evidence="7"/>
<dbReference type="SMART" id="SM00335">
    <property type="entry name" value="ANX"/>
    <property type="match status" value="2"/>
</dbReference>
<dbReference type="RefSeq" id="XP_031027099.1">
    <property type="nucleotide sequence ID" value="XM_031166753.1"/>
</dbReference>
<dbReference type="AlphaFoldDB" id="A0A507CCX7"/>
<evidence type="ECO:0000256" key="3">
    <source>
        <dbReference type="ARBA" id="ARBA00022741"/>
    </source>
</evidence>
<keyword evidence="2" id="KW-0677">Repeat</keyword>
<name>A0A507CCX7_9FUNG</name>
<dbReference type="SUPFAM" id="SSF47874">
    <property type="entry name" value="Annexin"/>
    <property type="match status" value="1"/>
</dbReference>
<dbReference type="PANTHER" id="PTHR23407">
    <property type="entry name" value="ATPASE INHIBITOR/5-FORMYLTETRAHYDROFOLATE CYCLO-LIGASE"/>
    <property type="match status" value="1"/>
</dbReference>
<dbReference type="GO" id="GO:0005739">
    <property type="term" value="C:mitochondrion"/>
    <property type="evidence" value="ECO:0007669"/>
    <property type="project" value="TreeGrafter"/>
</dbReference>
<dbReference type="InterPro" id="IPR024185">
    <property type="entry name" value="FTHF_cligase-like_sf"/>
</dbReference>
<dbReference type="Gene3D" id="1.10.220.10">
    <property type="entry name" value="Annexin"/>
    <property type="match status" value="3"/>
</dbReference>
<dbReference type="GO" id="GO:0030272">
    <property type="term" value="F:5-formyltetrahydrofolate cyclo-ligase activity"/>
    <property type="evidence" value="ECO:0007669"/>
    <property type="project" value="UniProtKB-EC"/>
</dbReference>
<gene>
    <name evidence="8" type="ORF">SmJEL517_g00825</name>
</gene>
<keyword evidence="9" id="KW-1185">Reference proteome</keyword>
<dbReference type="Pfam" id="PF00191">
    <property type="entry name" value="Annexin"/>
    <property type="match status" value="1"/>
</dbReference>
<comment type="similarity">
    <text evidence="1">Belongs to the 5-formyltetrahydrofolate cyclo-ligase family.</text>
</comment>
<dbReference type="GO" id="GO:0009396">
    <property type="term" value="P:folic acid-containing compound biosynthetic process"/>
    <property type="evidence" value="ECO:0007669"/>
    <property type="project" value="TreeGrafter"/>
</dbReference>